<feature type="transmembrane region" description="Helical" evidence="19">
    <location>
        <begin position="171"/>
        <end position="191"/>
    </location>
</feature>
<feature type="region of interest" description="Disordered" evidence="18">
    <location>
        <begin position="1"/>
        <end position="28"/>
    </location>
</feature>
<feature type="transmembrane region" description="Helical" evidence="19">
    <location>
        <begin position="131"/>
        <end position="150"/>
    </location>
</feature>
<reference evidence="20 21" key="1">
    <citation type="journal article" date="2015" name="Genome Biol. Evol.">
        <title>Phylogenomic analyses indicate that early fungi evolved digesting cell walls of algal ancestors of land plants.</title>
        <authorList>
            <person name="Chang Y."/>
            <person name="Wang S."/>
            <person name="Sekimoto S."/>
            <person name="Aerts A.L."/>
            <person name="Choi C."/>
            <person name="Clum A."/>
            <person name="LaButti K.M."/>
            <person name="Lindquist E.A."/>
            <person name="Yee Ngan C."/>
            <person name="Ohm R.A."/>
            <person name="Salamov A.A."/>
            <person name="Grigoriev I.V."/>
            <person name="Spatafora J.W."/>
            <person name="Berbee M.L."/>
        </authorList>
    </citation>
    <scope>NUCLEOTIDE SEQUENCE [LARGE SCALE GENOMIC DNA]</scope>
    <source>
        <strain evidence="20 21">JEL478</strain>
    </source>
</reference>
<dbReference type="GO" id="GO:0005789">
    <property type="term" value="C:endoplasmic reticulum membrane"/>
    <property type="evidence" value="ECO:0007669"/>
    <property type="project" value="UniProtKB-SubCell"/>
</dbReference>
<dbReference type="GO" id="GO:0006659">
    <property type="term" value="P:phosphatidylserine biosynthetic process"/>
    <property type="evidence" value="ECO:0007669"/>
    <property type="project" value="EnsemblFungi"/>
</dbReference>
<dbReference type="GO" id="GO:0005886">
    <property type="term" value="C:plasma membrane"/>
    <property type="evidence" value="ECO:0007669"/>
    <property type="project" value="EnsemblFungi"/>
</dbReference>
<comment type="catalytic activity">
    <reaction evidence="1">
        <text>a CDP-1,2-diacyl-sn-glycerol + L-serine = a 1,2-diacyl-sn-glycero-3-phospho-L-serine + CMP + H(+)</text>
        <dbReference type="Rhea" id="RHEA:16913"/>
        <dbReference type="ChEBI" id="CHEBI:15378"/>
        <dbReference type="ChEBI" id="CHEBI:33384"/>
        <dbReference type="ChEBI" id="CHEBI:57262"/>
        <dbReference type="ChEBI" id="CHEBI:58332"/>
        <dbReference type="ChEBI" id="CHEBI:60377"/>
        <dbReference type="EC" id="2.7.8.8"/>
    </reaction>
</comment>
<comment type="subcellular location">
    <subcellularLocation>
        <location evidence="2">Endoplasmic reticulum membrane</location>
        <topology evidence="2">Multi-pass membrane protein</topology>
    </subcellularLocation>
</comment>
<evidence type="ECO:0000256" key="9">
    <source>
        <dbReference type="ARBA" id="ARBA00022824"/>
    </source>
</evidence>
<protein>
    <recommendedName>
        <fullName evidence="5">CDP-diacylglycerol--serine O-phosphatidyltransferase</fullName>
        <ecNumber evidence="4">2.7.8.8</ecNumber>
    </recommendedName>
    <alternativeName>
        <fullName evidence="15">Phosphatidylserine synthase</fullName>
    </alternativeName>
</protein>
<keyword evidence="21" id="KW-1185">Reference proteome</keyword>
<dbReference type="OrthoDB" id="448573at2759"/>
<evidence type="ECO:0000256" key="5">
    <source>
        <dbReference type="ARBA" id="ARBA00017171"/>
    </source>
</evidence>
<dbReference type="GO" id="GO:0003882">
    <property type="term" value="F:CDP-diacylglycerol-serine O-phosphatidyltransferase activity"/>
    <property type="evidence" value="ECO:0007669"/>
    <property type="project" value="UniProtKB-EC"/>
</dbReference>
<dbReference type="STRING" id="1344416.A0A139A6K2"/>
<gene>
    <name evidence="20" type="ORF">M427DRAFT_59593</name>
</gene>
<evidence type="ECO:0000256" key="16">
    <source>
        <dbReference type="ARBA" id="ARBA00060701"/>
    </source>
</evidence>
<feature type="compositionally biased region" description="Low complexity" evidence="18">
    <location>
        <begin position="10"/>
        <end position="22"/>
    </location>
</feature>
<evidence type="ECO:0000313" key="20">
    <source>
        <dbReference type="EMBL" id="KXS12450.1"/>
    </source>
</evidence>
<evidence type="ECO:0000256" key="15">
    <source>
        <dbReference type="ARBA" id="ARBA00032361"/>
    </source>
</evidence>
<evidence type="ECO:0000256" key="2">
    <source>
        <dbReference type="ARBA" id="ARBA00004477"/>
    </source>
</evidence>
<accession>A0A139A6K2</accession>
<dbReference type="EMBL" id="KQ965788">
    <property type="protein sequence ID" value="KXS12450.1"/>
    <property type="molecule type" value="Genomic_DNA"/>
</dbReference>
<dbReference type="GO" id="GO:0005741">
    <property type="term" value="C:mitochondrial outer membrane"/>
    <property type="evidence" value="ECO:0007669"/>
    <property type="project" value="EnsemblFungi"/>
</dbReference>
<dbReference type="PANTHER" id="PTHR14269:SF61">
    <property type="entry name" value="CDP-DIACYLGLYCEROL--SERINE O-PHOSPHATIDYLTRANSFERASE"/>
    <property type="match status" value="1"/>
</dbReference>
<organism evidence="20 21">
    <name type="scientific">Gonapodya prolifera (strain JEL478)</name>
    <name type="common">Monoblepharis prolifera</name>
    <dbReference type="NCBI Taxonomy" id="1344416"/>
    <lineage>
        <taxon>Eukaryota</taxon>
        <taxon>Fungi</taxon>
        <taxon>Fungi incertae sedis</taxon>
        <taxon>Chytridiomycota</taxon>
        <taxon>Chytridiomycota incertae sedis</taxon>
        <taxon>Monoblepharidomycetes</taxon>
        <taxon>Monoblepharidales</taxon>
        <taxon>Gonapodyaceae</taxon>
        <taxon>Gonapodya</taxon>
    </lineage>
</organism>
<feature type="transmembrane region" description="Helical" evidence="19">
    <location>
        <begin position="67"/>
        <end position="85"/>
    </location>
</feature>
<evidence type="ECO:0000256" key="6">
    <source>
        <dbReference type="ARBA" id="ARBA00022516"/>
    </source>
</evidence>
<keyword evidence="11" id="KW-0443">Lipid metabolism</keyword>
<name>A0A139A6K2_GONPJ</name>
<keyword evidence="13" id="KW-0594">Phospholipid biosynthesis</keyword>
<dbReference type="Proteomes" id="UP000070544">
    <property type="component" value="Unassembled WGS sequence"/>
</dbReference>
<evidence type="ECO:0000256" key="18">
    <source>
        <dbReference type="SAM" id="MobiDB-lite"/>
    </source>
</evidence>
<comment type="pathway">
    <text evidence="3">Lipid metabolism.</text>
</comment>
<evidence type="ECO:0000256" key="13">
    <source>
        <dbReference type="ARBA" id="ARBA00023209"/>
    </source>
</evidence>
<feature type="transmembrane region" description="Helical" evidence="19">
    <location>
        <begin position="203"/>
        <end position="223"/>
    </location>
</feature>
<comment type="pathway">
    <text evidence="16">Phospholipid metabolism; phosphatidylethanolamine biosynthesis; phosphatidylethanolamine from CDP-diacylglycerol: step 1/2.</text>
</comment>
<evidence type="ECO:0000256" key="11">
    <source>
        <dbReference type="ARBA" id="ARBA00023098"/>
    </source>
</evidence>
<feature type="transmembrane region" description="Helical" evidence="19">
    <location>
        <begin position="36"/>
        <end position="61"/>
    </location>
</feature>
<dbReference type="PROSITE" id="PS00379">
    <property type="entry name" value="CDP_ALCOHOL_P_TRANSF"/>
    <property type="match status" value="1"/>
</dbReference>
<keyword evidence="9" id="KW-0256">Endoplasmic reticulum</keyword>
<dbReference type="GO" id="GO:0071277">
    <property type="term" value="P:cellular response to calcium ion"/>
    <property type="evidence" value="ECO:0007669"/>
    <property type="project" value="EnsemblFungi"/>
</dbReference>
<evidence type="ECO:0000313" key="21">
    <source>
        <dbReference type="Proteomes" id="UP000070544"/>
    </source>
</evidence>
<evidence type="ECO:0000256" key="4">
    <source>
        <dbReference type="ARBA" id="ARBA00013174"/>
    </source>
</evidence>
<evidence type="ECO:0000256" key="12">
    <source>
        <dbReference type="ARBA" id="ARBA00023136"/>
    </source>
</evidence>
<dbReference type="AlphaFoldDB" id="A0A139A6K2"/>
<dbReference type="FunFam" id="1.20.120.1760:FF:000022">
    <property type="entry name" value="CDP-diacylglycerol--serine O-phosphatidyltransferase"/>
    <property type="match status" value="1"/>
</dbReference>
<evidence type="ECO:0000256" key="1">
    <source>
        <dbReference type="ARBA" id="ARBA00000287"/>
    </source>
</evidence>
<evidence type="ECO:0000256" key="3">
    <source>
        <dbReference type="ARBA" id="ARBA00005189"/>
    </source>
</evidence>
<evidence type="ECO:0000256" key="7">
    <source>
        <dbReference type="ARBA" id="ARBA00022679"/>
    </source>
</evidence>
<keyword evidence="6" id="KW-0444">Lipid biosynthesis</keyword>
<dbReference type="GO" id="GO:0007009">
    <property type="term" value="P:plasma membrane organization"/>
    <property type="evidence" value="ECO:0007669"/>
    <property type="project" value="EnsemblFungi"/>
</dbReference>
<evidence type="ECO:0000256" key="14">
    <source>
        <dbReference type="ARBA" id="ARBA00023264"/>
    </source>
</evidence>
<dbReference type="EC" id="2.7.8.8" evidence="4"/>
<keyword evidence="12 19" id="KW-0472">Membrane</keyword>
<proteinExistence type="inferred from homology"/>
<keyword evidence="14" id="KW-1208">Phospholipid metabolism</keyword>
<dbReference type="PANTHER" id="PTHR14269">
    <property type="entry name" value="CDP-DIACYLGLYCEROL--GLYCEROL-3-PHOSPHATE 3-PHOSPHATIDYLTRANSFERASE-RELATED"/>
    <property type="match status" value="1"/>
</dbReference>
<comment type="similarity">
    <text evidence="17">Belongs to the CDP-alcohol phosphatidyltransferase class-I family.</text>
</comment>
<keyword evidence="7 17" id="KW-0808">Transferase</keyword>
<keyword evidence="8 19" id="KW-0812">Transmembrane</keyword>
<dbReference type="Gene3D" id="1.20.120.1760">
    <property type="match status" value="1"/>
</dbReference>
<evidence type="ECO:0000256" key="10">
    <source>
        <dbReference type="ARBA" id="ARBA00022989"/>
    </source>
</evidence>
<keyword evidence="10 19" id="KW-1133">Transmembrane helix</keyword>
<dbReference type="InterPro" id="IPR000462">
    <property type="entry name" value="CDP-OH_P_trans"/>
</dbReference>
<dbReference type="InterPro" id="IPR050324">
    <property type="entry name" value="CDP-alcohol_PTase-I"/>
</dbReference>
<evidence type="ECO:0000256" key="19">
    <source>
        <dbReference type="SAM" id="Phobius"/>
    </source>
</evidence>
<dbReference type="InterPro" id="IPR048254">
    <property type="entry name" value="CDP_ALCOHOL_P_TRANSF_CS"/>
</dbReference>
<evidence type="ECO:0000256" key="17">
    <source>
        <dbReference type="RuleBase" id="RU003750"/>
    </source>
</evidence>
<evidence type="ECO:0000256" key="8">
    <source>
        <dbReference type="ARBA" id="ARBA00022692"/>
    </source>
</evidence>
<dbReference type="Pfam" id="PF01066">
    <property type="entry name" value="CDP-OH_P_transf"/>
    <property type="match status" value="1"/>
</dbReference>
<dbReference type="OMA" id="HGCGMIS"/>
<sequence>MAPSPPPSKPKTASTENSSSSPPKKKQPHFSMVREFALADFITLCNGVCGTVSIFCSASFLKTNDTSFLWTAVGALPLGFLFDALDGNVARWRKQESLLGQELDSLADLVSFSVAPAMLAFAAGMDSAADCAILTYFICCGIARLARYNATVELIKKQTGKAKITHFEGTPVPTTLLLDVIVAWFLSKGWIADALPYGVVELGAWPGVGGVIIHPIVLMYGLSGTLQISKSLRVPKPFS</sequence>
<dbReference type="GO" id="GO:0035865">
    <property type="term" value="P:cellular response to potassium ion"/>
    <property type="evidence" value="ECO:0007669"/>
    <property type="project" value="EnsemblFungi"/>
</dbReference>
<dbReference type="GO" id="GO:0006646">
    <property type="term" value="P:phosphatidylethanolamine biosynthetic process"/>
    <property type="evidence" value="ECO:0007669"/>
    <property type="project" value="EnsemblFungi"/>
</dbReference>
<dbReference type="InterPro" id="IPR043130">
    <property type="entry name" value="CDP-OH_PTrfase_TM_dom"/>
</dbReference>